<evidence type="ECO:0000313" key="4">
    <source>
        <dbReference type="Proteomes" id="UP001521222"/>
    </source>
</evidence>
<feature type="coiled-coil region" evidence="1">
    <location>
        <begin position="298"/>
        <end position="367"/>
    </location>
</feature>
<gene>
    <name evidence="3" type="ORF">SLS59_007594</name>
</gene>
<comment type="caution">
    <text evidence="3">The sequence shown here is derived from an EMBL/GenBank/DDBJ whole genome shotgun (WGS) entry which is preliminary data.</text>
</comment>
<feature type="coiled-coil region" evidence="1">
    <location>
        <begin position="435"/>
        <end position="643"/>
    </location>
</feature>
<reference evidence="3 4" key="1">
    <citation type="submission" date="2024-02" db="EMBL/GenBank/DDBJ databases">
        <title>De novo assembly and annotation of 12 fungi associated with fruit tree decline syndrome in Ontario, Canada.</title>
        <authorList>
            <person name="Sulman M."/>
            <person name="Ellouze W."/>
            <person name="Ilyukhin E."/>
        </authorList>
    </citation>
    <scope>NUCLEOTIDE SEQUENCE [LARGE SCALE GENOMIC DNA]</scope>
    <source>
        <strain evidence="3 4">M97-236</strain>
    </source>
</reference>
<evidence type="ECO:0000256" key="1">
    <source>
        <dbReference type="SAM" id="Coils"/>
    </source>
</evidence>
<dbReference type="Proteomes" id="UP001521222">
    <property type="component" value="Unassembled WGS sequence"/>
</dbReference>
<protein>
    <submittedName>
        <fullName evidence="3">Uncharacterized protein</fullName>
    </submittedName>
</protein>
<feature type="compositionally biased region" description="Polar residues" evidence="2">
    <location>
        <begin position="869"/>
        <end position="887"/>
    </location>
</feature>
<feature type="compositionally biased region" description="Low complexity" evidence="2">
    <location>
        <begin position="1015"/>
        <end position="1047"/>
    </location>
</feature>
<sequence length="1067" mass="121189">MTALDFAMNSVRNAYLAEQNRVQDEMTSAVSSLQAEKHQLQGTMLEQQNLIGELQAKLERRERDLARLGERARTNAKYIAGIQKDHEKLQKSMDVSQKENKRALQEQIAELLEERVTLQCGYKLAIDTAMKSQKAMRSTMQELYMHYIMSLEREKNLEVRLNEQVRLYEDEKSRRIELEKYVLPSIQGVQHQLNEGSAVLSDKFGEFRAALELRRAGDGNDGDTKECLLILQKLQSMRFLTPDDFQKAEGMLRFLYERTEAGFTVLAKTSEDKPFSVEDIRQCIHDQFQSLQSKIFRNEQAIADVQLAQEASESLRTELDIQRQQYQQLREQLNTLQQSELVLRSNLAEAEKKSNELQAAAQEQEARPGRFELEASQLRSRLDSVLDELLQVKDVARREERLRIEQERSFCRYRTDATTHLTKLEYQTRQQGNRIHTKEHECSALQQNIADLRVELESKQIDLDRRASEISQHEAKNQMLSKEMENALEKRGIADGLLQSVQGEKAKVESERETLFTLLENARRELHESRETEARLAAHHSDLQRQLDELQDAENTCNEQLQQAQRDIAVKLHQAELAYSTNLDGLRSRLSLSENARKESQAKLRQMETAHKQQLEHHEQKANAKFEELVLKSKQECEKFEAQRLQDLDVCERKAGAQIAQMEQELQHMRGANVTVCRTLISNTQQSVERGGSTSSQQSQAGRTRKKVDRQTNSLIGAVSSSNQRTEADERGSAADRLRLAIGRRESLEGQSEYFEEEFHNRYGSQVSPREQEAQVSVIDPDAEVVPETQDFEYAGAAGVIESQVSVGNNLDQDEVLSDLSTMPSEDLSEMLLDAHSSPERRRSAPRQLSAPNDRMQTPGRSAEDLTSDAPSTHSQGRPKSRANTGSRMMPLAAPDAQRQRTIDHDGTQHSVYAHSDQSFRAEYNDSSDSMHTNNAAHKRTYAHLVTMPGDAQIDSTDPGHKRVTPGSLAEQDSPLKKLRTSAQSYVQRPSSISKSFAPYTPAPTAPTSRPDANPSPSSTTGRRSSNRQSSMSASQAGTPRLSSTRNTRSKSRRYLFFILGWLLTLH</sequence>
<evidence type="ECO:0000313" key="3">
    <source>
        <dbReference type="EMBL" id="KAL1596853.1"/>
    </source>
</evidence>
<evidence type="ECO:0000256" key="2">
    <source>
        <dbReference type="SAM" id="MobiDB-lite"/>
    </source>
</evidence>
<feature type="region of interest" description="Disordered" evidence="2">
    <location>
        <begin position="834"/>
        <end position="902"/>
    </location>
</feature>
<name>A0ABR3QXV8_9PLEO</name>
<feature type="compositionally biased region" description="Polar residues" evidence="2">
    <location>
        <begin position="711"/>
        <end position="725"/>
    </location>
</feature>
<keyword evidence="1" id="KW-0175">Coiled coil</keyword>
<feature type="compositionally biased region" description="Polar residues" evidence="2">
    <location>
        <begin position="981"/>
        <end position="995"/>
    </location>
</feature>
<organism evidence="3 4">
    <name type="scientific">Nothophoma quercina</name>
    <dbReference type="NCBI Taxonomy" id="749835"/>
    <lineage>
        <taxon>Eukaryota</taxon>
        <taxon>Fungi</taxon>
        <taxon>Dikarya</taxon>
        <taxon>Ascomycota</taxon>
        <taxon>Pezizomycotina</taxon>
        <taxon>Dothideomycetes</taxon>
        <taxon>Pleosporomycetidae</taxon>
        <taxon>Pleosporales</taxon>
        <taxon>Pleosporineae</taxon>
        <taxon>Didymellaceae</taxon>
        <taxon>Nothophoma</taxon>
    </lineage>
</organism>
<feature type="compositionally biased region" description="Low complexity" evidence="2">
    <location>
        <begin position="690"/>
        <end position="702"/>
    </location>
</feature>
<feature type="region of interest" description="Disordered" evidence="2">
    <location>
        <begin position="685"/>
        <end position="734"/>
    </location>
</feature>
<proteinExistence type="predicted"/>
<accession>A0ABR3QXV8</accession>
<keyword evidence="4" id="KW-1185">Reference proteome</keyword>
<dbReference type="EMBL" id="JAKIXB020000027">
    <property type="protein sequence ID" value="KAL1596853.1"/>
    <property type="molecule type" value="Genomic_DNA"/>
</dbReference>
<feature type="region of interest" description="Disordered" evidence="2">
    <location>
        <begin position="950"/>
        <end position="1048"/>
    </location>
</feature>
<feature type="coiled-coil region" evidence="1">
    <location>
        <begin position="44"/>
        <end position="121"/>
    </location>
</feature>